<comment type="caution">
    <text evidence="10">The sequence shown here is derived from an EMBL/GenBank/DDBJ whole genome shotgun (WGS) entry which is preliminary data.</text>
</comment>
<dbReference type="CDD" id="cd12110">
    <property type="entry name" value="PHP_HisPPase_Hisj_like"/>
    <property type="match status" value="1"/>
</dbReference>
<dbReference type="GO" id="GO:0005737">
    <property type="term" value="C:cytoplasm"/>
    <property type="evidence" value="ECO:0007669"/>
    <property type="project" value="TreeGrafter"/>
</dbReference>
<dbReference type="Proteomes" id="UP000824202">
    <property type="component" value="Unassembled WGS sequence"/>
</dbReference>
<evidence type="ECO:0000259" key="9">
    <source>
        <dbReference type="Pfam" id="PF02811"/>
    </source>
</evidence>
<dbReference type="GO" id="GO:0004401">
    <property type="term" value="F:histidinol-phosphatase activity"/>
    <property type="evidence" value="ECO:0007669"/>
    <property type="project" value="UniProtKB-UniRule"/>
</dbReference>
<comment type="similarity">
    <text evidence="2 8">Belongs to the PHP hydrolase family. HisK subfamily.</text>
</comment>
<dbReference type="InterPro" id="IPR004013">
    <property type="entry name" value="PHP_dom"/>
</dbReference>
<keyword evidence="5 8" id="KW-0378">Hydrolase</keyword>
<keyword evidence="6 8" id="KW-0368">Histidine biosynthesis</keyword>
<evidence type="ECO:0000256" key="3">
    <source>
        <dbReference type="ARBA" id="ARBA00013085"/>
    </source>
</evidence>
<evidence type="ECO:0000256" key="6">
    <source>
        <dbReference type="ARBA" id="ARBA00023102"/>
    </source>
</evidence>
<gene>
    <name evidence="10" type="ORF">H9863_00400</name>
</gene>
<reference evidence="10" key="2">
    <citation type="submission" date="2021-04" db="EMBL/GenBank/DDBJ databases">
        <authorList>
            <person name="Gilroy R."/>
        </authorList>
    </citation>
    <scope>NUCLEOTIDE SEQUENCE</scope>
    <source>
        <strain evidence="10">23274</strain>
    </source>
</reference>
<dbReference type="GO" id="GO:0000105">
    <property type="term" value="P:L-histidine biosynthetic process"/>
    <property type="evidence" value="ECO:0007669"/>
    <property type="project" value="UniProtKB-UniRule"/>
</dbReference>
<evidence type="ECO:0000313" key="11">
    <source>
        <dbReference type="Proteomes" id="UP000824202"/>
    </source>
</evidence>
<dbReference type="SUPFAM" id="SSF89550">
    <property type="entry name" value="PHP domain-like"/>
    <property type="match status" value="1"/>
</dbReference>
<dbReference type="Gene3D" id="3.20.20.140">
    <property type="entry name" value="Metal-dependent hydrolases"/>
    <property type="match status" value="1"/>
</dbReference>
<dbReference type="AlphaFoldDB" id="A0A9D1UY60"/>
<name>A0A9D1UY60_9BACT</name>
<proteinExistence type="inferred from homology"/>
<dbReference type="NCBIfam" id="TIGR01856">
    <property type="entry name" value="hisJ_fam"/>
    <property type="match status" value="1"/>
</dbReference>
<evidence type="ECO:0000256" key="4">
    <source>
        <dbReference type="ARBA" id="ARBA00022605"/>
    </source>
</evidence>
<evidence type="ECO:0000256" key="5">
    <source>
        <dbReference type="ARBA" id="ARBA00022801"/>
    </source>
</evidence>
<evidence type="ECO:0000256" key="8">
    <source>
        <dbReference type="RuleBase" id="RU366003"/>
    </source>
</evidence>
<dbReference type="PANTHER" id="PTHR21039:SF0">
    <property type="entry name" value="HISTIDINOL-PHOSPHATASE"/>
    <property type="match status" value="1"/>
</dbReference>
<dbReference type="EC" id="3.1.3.15" evidence="3 8"/>
<dbReference type="EMBL" id="DXFT01000008">
    <property type="protein sequence ID" value="HIX02565.1"/>
    <property type="molecule type" value="Genomic_DNA"/>
</dbReference>
<dbReference type="InterPro" id="IPR010140">
    <property type="entry name" value="Histidinol_P_phosphatase_HisJ"/>
</dbReference>
<sequence>MNRTNYHSHCDFCDGKAPMEEYIKAAIGAGFSAYGVSSHAPLPFVMNYTMRREDVPAYLEEVKRLRDLYREHLEVYAGMEIDYLKGQISPADAYFQELPLDYRIGSVHLLYTDDGSIIDTDTSGEKFAFLLRHHFKGDLRYMVGAYFRAMMDMVDAGGFDFVGHADKICLNAERCEAGVGGKAWYRKLRNDFFDFVSAKGIALEINTKGWDKYHCFFPDEHCWKDILERGISLVVNSDVHVPALVNAGREEALGRLKEAGCRTVRELHGGVWQEVPIG</sequence>
<comment type="pathway">
    <text evidence="1 8">Amino-acid biosynthesis; L-histidine biosynthesis; L-histidine from 5-phospho-alpha-D-ribose 1-diphosphate: step 8/9.</text>
</comment>
<organism evidence="10 11">
    <name type="scientific">Candidatus Odoribacter faecigallinarum</name>
    <dbReference type="NCBI Taxonomy" id="2838706"/>
    <lineage>
        <taxon>Bacteria</taxon>
        <taxon>Pseudomonadati</taxon>
        <taxon>Bacteroidota</taxon>
        <taxon>Bacteroidia</taxon>
        <taxon>Bacteroidales</taxon>
        <taxon>Odoribacteraceae</taxon>
        <taxon>Odoribacter</taxon>
    </lineage>
</organism>
<evidence type="ECO:0000256" key="1">
    <source>
        <dbReference type="ARBA" id="ARBA00004970"/>
    </source>
</evidence>
<dbReference type="Pfam" id="PF02811">
    <property type="entry name" value="PHP"/>
    <property type="match status" value="1"/>
</dbReference>
<evidence type="ECO:0000256" key="7">
    <source>
        <dbReference type="ARBA" id="ARBA00049158"/>
    </source>
</evidence>
<feature type="domain" description="PHP" evidence="9">
    <location>
        <begin position="6"/>
        <end position="207"/>
    </location>
</feature>
<dbReference type="PANTHER" id="PTHR21039">
    <property type="entry name" value="HISTIDINOL PHOSPHATASE-RELATED"/>
    <property type="match status" value="1"/>
</dbReference>
<evidence type="ECO:0000313" key="10">
    <source>
        <dbReference type="EMBL" id="HIX02565.1"/>
    </source>
</evidence>
<keyword evidence="4 8" id="KW-0028">Amino-acid biosynthesis</keyword>
<comment type="catalytic activity">
    <reaction evidence="7 8">
        <text>L-histidinol phosphate + H2O = L-histidinol + phosphate</text>
        <dbReference type="Rhea" id="RHEA:14465"/>
        <dbReference type="ChEBI" id="CHEBI:15377"/>
        <dbReference type="ChEBI" id="CHEBI:43474"/>
        <dbReference type="ChEBI" id="CHEBI:57699"/>
        <dbReference type="ChEBI" id="CHEBI:57980"/>
        <dbReference type="EC" id="3.1.3.15"/>
    </reaction>
</comment>
<protein>
    <recommendedName>
        <fullName evidence="3 8">Histidinol-phosphatase</fullName>
        <shortName evidence="8">HolPase</shortName>
        <ecNumber evidence="3 8">3.1.3.15</ecNumber>
    </recommendedName>
</protein>
<dbReference type="InterPro" id="IPR016195">
    <property type="entry name" value="Pol/histidinol_Pase-like"/>
</dbReference>
<evidence type="ECO:0000256" key="2">
    <source>
        <dbReference type="ARBA" id="ARBA00009152"/>
    </source>
</evidence>
<reference evidence="10" key="1">
    <citation type="journal article" date="2021" name="PeerJ">
        <title>Extensive microbial diversity within the chicken gut microbiome revealed by metagenomics and culture.</title>
        <authorList>
            <person name="Gilroy R."/>
            <person name="Ravi A."/>
            <person name="Getino M."/>
            <person name="Pursley I."/>
            <person name="Horton D.L."/>
            <person name="Alikhan N.F."/>
            <person name="Baker D."/>
            <person name="Gharbi K."/>
            <person name="Hall N."/>
            <person name="Watson M."/>
            <person name="Adriaenssens E.M."/>
            <person name="Foster-Nyarko E."/>
            <person name="Jarju S."/>
            <person name="Secka A."/>
            <person name="Antonio M."/>
            <person name="Oren A."/>
            <person name="Chaudhuri R.R."/>
            <person name="La Ragione R."/>
            <person name="Hildebrand F."/>
            <person name="Pallen M.J."/>
        </authorList>
    </citation>
    <scope>NUCLEOTIDE SEQUENCE</scope>
    <source>
        <strain evidence="10">23274</strain>
    </source>
</reference>
<accession>A0A9D1UY60</accession>